<organism evidence="1 2">
    <name type="scientific">Protea cynaroides</name>
    <dbReference type="NCBI Taxonomy" id="273540"/>
    <lineage>
        <taxon>Eukaryota</taxon>
        <taxon>Viridiplantae</taxon>
        <taxon>Streptophyta</taxon>
        <taxon>Embryophyta</taxon>
        <taxon>Tracheophyta</taxon>
        <taxon>Spermatophyta</taxon>
        <taxon>Magnoliopsida</taxon>
        <taxon>Proteales</taxon>
        <taxon>Proteaceae</taxon>
        <taxon>Protea</taxon>
    </lineage>
</organism>
<name>A0A9Q0JWJ9_9MAGN</name>
<proteinExistence type="predicted"/>
<dbReference type="PANTHER" id="PTHR31676">
    <property type="entry name" value="T31J12.3 PROTEIN-RELATED"/>
    <property type="match status" value="1"/>
</dbReference>
<reference evidence="1" key="1">
    <citation type="journal article" date="2023" name="Plant J.">
        <title>The genome of the king protea, Protea cynaroides.</title>
        <authorList>
            <person name="Chang J."/>
            <person name="Duong T.A."/>
            <person name="Schoeman C."/>
            <person name="Ma X."/>
            <person name="Roodt D."/>
            <person name="Barker N."/>
            <person name="Li Z."/>
            <person name="Van de Peer Y."/>
            <person name="Mizrachi E."/>
        </authorList>
    </citation>
    <scope>NUCLEOTIDE SEQUENCE</scope>
    <source>
        <tissue evidence="1">Young leaves</tissue>
    </source>
</reference>
<dbReference type="OrthoDB" id="1873537at2759"/>
<dbReference type="PANTHER" id="PTHR31676:SF76">
    <property type="entry name" value="OS05G0362300 PROTEIN"/>
    <property type="match status" value="1"/>
</dbReference>
<dbReference type="SUPFAM" id="SSF141562">
    <property type="entry name" value="At5g01610-like"/>
    <property type="match status" value="1"/>
</dbReference>
<dbReference type="Proteomes" id="UP001141806">
    <property type="component" value="Unassembled WGS sequence"/>
</dbReference>
<protein>
    <submittedName>
        <fullName evidence="1">Uncharacterized protein</fullName>
    </submittedName>
</protein>
<dbReference type="AlphaFoldDB" id="A0A9Q0JWJ9"/>
<gene>
    <name evidence="1" type="ORF">NE237_011204</name>
</gene>
<evidence type="ECO:0000313" key="2">
    <source>
        <dbReference type="Proteomes" id="UP001141806"/>
    </source>
</evidence>
<dbReference type="Pfam" id="PF04398">
    <property type="entry name" value="DUF538"/>
    <property type="match status" value="1"/>
</dbReference>
<sequence length="188" mass="20748">MADNDTMTAYEILQQYDLPVGIVPKSIVGYQLDRSMGKFTGYLYGSCSFSLIGSYQLKYQPTLTGSLSKDKLTQLQASVSGCDELQFSVGIASTSFPIENFLESPQCGCGFECDDKLSKGIEALRFIPAKKIRNLTERGTPKGRALRPPPQLSHCGRPLRMNSESQFLMVMSLSRRRTCVHAADSELA</sequence>
<dbReference type="EMBL" id="JAMYWD010000011">
    <property type="protein sequence ID" value="KAJ4954421.1"/>
    <property type="molecule type" value="Genomic_DNA"/>
</dbReference>
<dbReference type="InterPro" id="IPR036758">
    <property type="entry name" value="At5g01610-like"/>
</dbReference>
<dbReference type="Gene3D" id="2.30.240.10">
    <property type="entry name" value="At5g01610-like"/>
    <property type="match status" value="1"/>
</dbReference>
<keyword evidence="2" id="KW-1185">Reference proteome</keyword>
<dbReference type="InterPro" id="IPR007493">
    <property type="entry name" value="DUF538"/>
</dbReference>
<evidence type="ECO:0000313" key="1">
    <source>
        <dbReference type="EMBL" id="KAJ4954421.1"/>
    </source>
</evidence>
<comment type="caution">
    <text evidence="1">The sequence shown here is derived from an EMBL/GenBank/DDBJ whole genome shotgun (WGS) entry which is preliminary data.</text>
</comment>
<accession>A0A9Q0JWJ9</accession>